<evidence type="ECO:0000256" key="1">
    <source>
        <dbReference type="ARBA" id="ARBA00000385"/>
    </source>
</evidence>
<dbReference type="SUPFAM" id="SSF55120">
    <property type="entry name" value="Pseudouridine synthase"/>
    <property type="match status" value="1"/>
</dbReference>
<protein>
    <recommendedName>
        <fullName evidence="5">tRNA pseudouridine synthase B</fullName>
        <ecNumber evidence="5">5.4.99.25</ecNumber>
    </recommendedName>
    <alternativeName>
        <fullName evidence="5">tRNA pseudouridine(55) synthase</fullName>
        <shortName evidence="5">Psi55 synthase</shortName>
    </alternativeName>
    <alternativeName>
        <fullName evidence="5">tRNA pseudouridylate synthase</fullName>
    </alternativeName>
    <alternativeName>
        <fullName evidence="5">tRNA-uridine isomerase</fullName>
    </alternativeName>
</protein>
<accession>A0ABP3ULF4</accession>
<dbReference type="CDD" id="cd02573">
    <property type="entry name" value="PseudoU_synth_EcTruB"/>
    <property type="match status" value="1"/>
</dbReference>
<evidence type="ECO:0000256" key="2">
    <source>
        <dbReference type="ARBA" id="ARBA00005642"/>
    </source>
</evidence>
<dbReference type="RefSeq" id="WP_343759129.1">
    <property type="nucleotide sequence ID" value="NZ_BAAACG010000006.1"/>
</dbReference>
<evidence type="ECO:0000259" key="6">
    <source>
        <dbReference type="Pfam" id="PF01509"/>
    </source>
</evidence>
<dbReference type="InterPro" id="IPR020103">
    <property type="entry name" value="PsdUridine_synth_cat_dom_sf"/>
</dbReference>
<comment type="similarity">
    <text evidence="2 5">Belongs to the pseudouridine synthase TruB family. Type 1 subfamily.</text>
</comment>
<dbReference type="NCBIfam" id="TIGR00431">
    <property type="entry name" value="TruB"/>
    <property type="match status" value="1"/>
</dbReference>
<evidence type="ECO:0000256" key="3">
    <source>
        <dbReference type="ARBA" id="ARBA00022694"/>
    </source>
</evidence>
<dbReference type="Pfam" id="PF16198">
    <property type="entry name" value="TruB_C_2"/>
    <property type="match status" value="1"/>
</dbReference>
<keyword evidence="3 5" id="KW-0819">tRNA processing</keyword>
<dbReference type="InterPro" id="IPR014780">
    <property type="entry name" value="tRNA_psdUridine_synth_TruB"/>
</dbReference>
<dbReference type="PANTHER" id="PTHR13767:SF2">
    <property type="entry name" value="PSEUDOURIDYLATE SYNTHASE TRUB1"/>
    <property type="match status" value="1"/>
</dbReference>
<name>A0ABP3ULF4_9CLOT</name>
<comment type="catalytic activity">
    <reaction evidence="1 5">
        <text>uridine(55) in tRNA = pseudouridine(55) in tRNA</text>
        <dbReference type="Rhea" id="RHEA:42532"/>
        <dbReference type="Rhea" id="RHEA-COMP:10101"/>
        <dbReference type="Rhea" id="RHEA-COMP:10102"/>
        <dbReference type="ChEBI" id="CHEBI:65314"/>
        <dbReference type="ChEBI" id="CHEBI:65315"/>
        <dbReference type="EC" id="5.4.99.25"/>
    </reaction>
</comment>
<feature type="domain" description="tRNA pseudouridylate synthase B C-terminal" evidence="7">
    <location>
        <begin position="171"/>
        <end position="224"/>
    </location>
</feature>
<feature type="domain" description="Pseudouridine synthase II N-terminal" evidence="6">
    <location>
        <begin position="23"/>
        <end position="170"/>
    </location>
</feature>
<evidence type="ECO:0000313" key="8">
    <source>
        <dbReference type="EMBL" id="GAA0735007.1"/>
    </source>
</evidence>
<dbReference type="EC" id="5.4.99.25" evidence="5"/>
<dbReference type="HAMAP" id="MF_01080">
    <property type="entry name" value="TruB_bact"/>
    <property type="match status" value="1"/>
</dbReference>
<keyword evidence="4 5" id="KW-0413">Isomerase</keyword>
<comment type="function">
    <text evidence="5">Responsible for synthesis of pseudouridine from uracil-55 in the psi GC loop of transfer RNAs.</text>
</comment>
<dbReference type="Pfam" id="PF01509">
    <property type="entry name" value="TruB_N"/>
    <property type="match status" value="1"/>
</dbReference>
<dbReference type="PANTHER" id="PTHR13767">
    <property type="entry name" value="TRNA-PSEUDOURIDINE SYNTHASE"/>
    <property type="match status" value="1"/>
</dbReference>
<evidence type="ECO:0000256" key="5">
    <source>
        <dbReference type="HAMAP-Rule" id="MF_01080"/>
    </source>
</evidence>
<dbReference type="InterPro" id="IPR032819">
    <property type="entry name" value="TruB_C"/>
</dbReference>
<dbReference type="EMBL" id="BAAACG010000006">
    <property type="protein sequence ID" value="GAA0735007.1"/>
    <property type="molecule type" value="Genomic_DNA"/>
</dbReference>
<organism evidence="8 9">
    <name type="scientific">Clostridium oceanicum</name>
    <dbReference type="NCBI Taxonomy" id="1543"/>
    <lineage>
        <taxon>Bacteria</taxon>
        <taxon>Bacillati</taxon>
        <taxon>Bacillota</taxon>
        <taxon>Clostridia</taxon>
        <taxon>Eubacteriales</taxon>
        <taxon>Clostridiaceae</taxon>
        <taxon>Clostridium</taxon>
    </lineage>
</organism>
<dbReference type="InterPro" id="IPR002501">
    <property type="entry name" value="PsdUridine_synth_N"/>
</dbReference>
<reference evidence="9" key="1">
    <citation type="journal article" date="2019" name="Int. J. Syst. Evol. Microbiol.">
        <title>The Global Catalogue of Microorganisms (GCM) 10K type strain sequencing project: providing services to taxonomists for standard genome sequencing and annotation.</title>
        <authorList>
            <consortium name="The Broad Institute Genomics Platform"/>
            <consortium name="The Broad Institute Genome Sequencing Center for Infectious Disease"/>
            <person name="Wu L."/>
            <person name="Ma J."/>
        </authorList>
    </citation>
    <scope>NUCLEOTIDE SEQUENCE [LARGE SCALE GENOMIC DNA]</scope>
    <source>
        <strain evidence="9">JCM 1407</strain>
    </source>
</reference>
<evidence type="ECO:0000313" key="9">
    <source>
        <dbReference type="Proteomes" id="UP001501510"/>
    </source>
</evidence>
<feature type="active site" description="Nucleophile" evidence="5">
    <location>
        <position position="38"/>
    </location>
</feature>
<dbReference type="Proteomes" id="UP001501510">
    <property type="component" value="Unassembled WGS sequence"/>
</dbReference>
<evidence type="ECO:0000256" key="4">
    <source>
        <dbReference type="ARBA" id="ARBA00023235"/>
    </source>
</evidence>
<proteinExistence type="inferred from homology"/>
<sequence length="289" mass="33117">MNGVINILKPSGISSFDVVRKVRKIVKQKKVGHTGTLDPLASGVLPICVGKGTKISDYLMKDKKIYRVEMKLGTVTDTYDREGKVIDENDVNLSKEEVIEAIKNYIGEIDQVPPMYSAIKVNGKKLYELARKGIEIERKSRKINIYSINILSVDLPYIVFDVKCSKGTYIRSLCYDIGRDLKCGAVMWNLQRLETGEFNIKDAIELQKLDENNVEDYLIPIDVALSLYDKIFIDERFEKHLLNGVTLKDRSIIENIEEDKLFRTYLTNDKFVGLGMKDKRGFKIYKMLI</sequence>
<keyword evidence="9" id="KW-1185">Reference proteome</keyword>
<dbReference type="Gene3D" id="3.30.2350.10">
    <property type="entry name" value="Pseudouridine synthase"/>
    <property type="match status" value="1"/>
</dbReference>
<comment type="caution">
    <text evidence="8">The sequence shown here is derived from an EMBL/GenBank/DDBJ whole genome shotgun (WGS) entry which is preliminary data.</text>
</comment>
<evidence type="ECO:0000259" key="7">
    <source>
        <dbReference type="Pfam" id="PF16198"/>
    </source>
</evidence>
<gene>
    <name evidence="5 8" type="primary">truB</name>
    <name evidence="8" type="ORF">GCM10008906_08000</name>
</gene>